<name>A0A2U3L6M5_9FIRM</name>
<keyword evidence="4" id="KW-0378">Hydrolase</keyword>
<keyword evidence="4" id="KW-0624">Polysaccharide degradation</keyword>
<gene>
    <name evidence="4" type="ORF">SBF1_3930011</name>
</gene>
<keyword evidence="4" id="KW-0119">Carbohydrate metabolism</keyword>
<organism evidence="4 5">
    <name type="scientific">Candidatus Desulfosporosinus infrequens</name>
    <dbReference type="NCBI Taxonomy" id="2043169"/>
    <lineage>
        <taxon>Bacteria</taxon>
        <taxon>Bacillati</taxon>
        <taxon>Bacillota</taxon>
        <taxon>Clostridia</taxon>
        <taxon>Eubacteriales</taxon>
        <taxon>Desulfitobacteriaceae</taxon>
        <taxon>Desulfosporosinus</taxon>
    </lineage>
</organism>
<comment type="subcellular location">
    <subcellularLocation>
        <location evidence="1">Secreted</location>
    </subcellularLocation>
</comment>
<keyword evidence="2" id="KW-0732">Signal</keyword>
<dbReference type="PROSITE" id="PS51677">
    <property type="entry name" value="NODB"/>
    <property type="match status" value="1"/>
</dbReference>
<dbReference type="AlphaFoldDB" id="A0A2U3L6M5"/>
<evidence type="ECO:0000256" key="1">
    <source>
        <dbReference type="ARBA" id="ARBA00004613"/>
    </source>
</evidence>
<dbReference type="OrthoDB" id="9778320at2"/>
<dbReference type="GO" id="GO:0016810">
    <property type="term" value="F:hydrolase activity, acting on carbon-nitrogen (but not peptide) bonds"/>
    <property type="evidence" value="ECO:0007669"/>
    <property type="project" value="InterPro"/>
</dbReference>
<dbReference type="InterPro" id="IPR011330">
    <property type="entry name" value="Glyco_hydro/deAcase_b/a-brl"/>
</dbReference>
<evidence type="ECO:0000313" key="4">
    <source>
        <dbReference type="EMBL" id="SPF47584.1"/>
    </source>
</evidence>
<evidence type="ECO:0000313" key="5">
    <source>
        <dbReference type="Proteomes" id="UP000238916"/>
    </source>
</evidence>
<dbReference type="GO" id="GO:0016798">
    <property type="term" value="F:hydrolase activity, acting on glycosyl bonds"/>
    <property type="evidence" value="ECO:0007669"/>
    <property type="project" value="UniProtKB-KW"/>
</dbReference>
<dbReference type="Proteomes" id="UP000238916">
    <property type="component" value="Unassembled WGS sequence"/>
</dbReference>
<sequence length="191" mass="21695">MSYLKSNGFTCISLEQLYDSGYLRSKFPSKPIVITLDDGYDDNYTTAYPILKKYGFTASVFMISSYINGDKFMSLAQLKELSNSGWEIEDHTVNHVSLTTVDSNTVINEITKSKEDLEKEIGKPVDFIAYPDGTYNDNIMNLTRNAGYKIAVTTERGYANDSTDPMRIHRVYCYANMGITEFSKRVNNPNY</sequence>
<keyword evidence="4" id="KW-0326">Glycosidase</keyword>
<dbReference type="Pfam" id="PF01522">
    <property type="entry name" value="Polysacc_deac_1"/>
    <property type="match status" value="1"/>
</dbReference>
<dbReference type="Gene3D" id="3.20.20.370">
    <property type="entry name" value="Glycoside hydrolase/deacetylase"/>
    <property type="match status" value="1"/>
</dbReference>
<dbReference type="PANTHER" id="PTHR34216:SF3">
    <property type="entry name" value="POLY-BETA-1,6-N-ACETYL-D-GLUCOSAMINE N-DEACETYLASE"/>
    <property type="match status" value="1"/>
</dbReference>
<evidence type="ECO:0000259" key="3">
    <source>
        <dbReference type="PROSITE" id="PS51677"/>
    </source>
</evidence>
<dbReference type="GO" id="GO:0005576">
    <property type="term" value="C:extracellular region"/>
    <property type="evidence" value="ECO:0007669"/>
    <property type="project" value="UniProtKB-SubCell"/>
</dbReference>
<protein>
    <submittedName>
        <fullName evidence="4">Xylanase/chitin deacetylase</fullName>
    </submittedName>
</protein>
<accession>A0A2U3L6M5</accession>
<reference evidence="5" key="1">
    <citation type="submission" date="2018-02" db="EMBL/GenBank/DDBJ databases">
        <authorList>
            <person name="Hausmann B."/>
        </authorList>
    </citation>
    <scope>NUCLEOTIDE SEQUENCE [LARGE SCALE GENOMIC DNA]</scope>
    <source>
        <strain evidence="5">Peat soil MAG SbF1</strain>
    </source>
</reference>
<proteinExistence type="predicted"/>
<dbReference type="PANTHER" id="PTHR34216">
    <property type="match status" value="1"/>
</dbReference>
<keyword evidence="4" id="KW-0858">Xylan degradation</keyword>
<evidence type="ECO:0000256" key="2">
    <source>
        <dbReference type="ARBA" id="ARBA00022729"/>
    </source>
</evidence>
<dbReference type="SUPFAM" id="SSF88713">
    <property type="entry name" value="Glycoside hydrolase/deacetylase"/>
    <property type="match status" value="1"/>
</dbReference>
<dbReference type="GO" id="GO:0045493">
    <property type="term" value="P:xylan catabolic process"/>
    <property type="evidence" value="ECO:0007669"/>
    <property type="project" value="UniProtKB-KW"/>
</dbReference>
<dbReference type="CDD" id="cd10918">
    <property type="entry name" value="CE4_NodB_like_5s_6s"/>
    <property type="match status" value="1"/>
</dbReference>
<dbReference type="EMBL" id="OMOF01000327">
    <property type="protein sequence ID" value="SPF47584.1"/>
    <property type="molecule type" value="Genomic_DNA"/>
</dbReference>
<dbReference type="InterPro" id="IPR002509">
    <property type="entry name" value="NODB_dom"/>
</dbReference>
<feature type="domain" description="NodB homology" evidence="3">
    <location>
        <begin position="30"/>
        <end position="191"/>
    </location>
</feature>
<dbReference type="InterPro" id="IPR051398">
    <property type="entry name" value="Polysacch_Deacetylase"/>
</dbReference>